<evidence type="ECO:0000313" key="1">
    <source>
        <dbReference type="EMBL" id="BAY15338.1"/>
    </source>
</evidence>
<protein>
    <submittedName>
        <fullName evidence="1">Uncharacterized protein</fullName>
    </submittedName>
</protein>
<sequence>MKFAPSLLTGVAIAGLLTVGNVTFQAVKPSISLLPASAADATGLSAQQKIDLITKNKGVFGNGDQLRRFFFGDLEPIGIQPGGAGHVVNLYNKANDVTFSYCSTFDVVVAVKKGRVEKFAANEVK</sequence>
<gene>
    <name evidence="1" type="ORF">NIES21_11550</name>
</gene>
<dbReference type="AlphaFoldDB" id="A0A1Z4GDE8"/>
<evidence type="ECO:0000313" key="2">
    <source>
        <dbReference type="Proteomes" id="UP000218287"/>
    </source>
</evidence>
<dbReference type="OrthoDB" id="563737at2"/>
<name>A0A1Z4GDE8_9CYAN</name>
<dbReference type="EMBL" id="AP018174">
    <property type="protein sequence ID" value="BAY15338.1"/>
    <property type="molecule type" value="Genomic_DNA"/>
</dbReference>
<organism evidence="1 2">
    <name type="scientific">Anabaenopsis circularis NIES-21</name>
    <dbReference type="NCBI Taxonomy" id="1085406"/>
    <lineage>
        <taxon>Bacteria</taxon>
        <taxon>Bacillati</taxon>
        <taxon>Cyanobacteriota</taxon>
        <taxon>Cyanophyceae</taxon>
        <taxon>Nostocales</taxon>
        <taxon>Nodulariaceae</taxon>
        <taxon>Anabaenopsis</taxon>
    </lineage>
</organism>
<proteinExistence type="predicted"/>
<reference evidence="1 2" key="1">
    <citation type="submission" date="2017-06" db="EMBL/GenBank/DDBJ databases">
        <title>Genome sequencing of cyanobaciteial culture collection at National Institute for Environmental Studies (NIES).</title>
        <authorList>
            <person name="Hirose Y."/>
            <person name="Shimura Y."/>
            <person name="Fujisawa T."/>
            <person name="Nakamura Y."/>
            <person name="Kawachi M."/>
        </authorList>
    </citation>
    <scope>NUCLEOTIDE SEQUENCE [LARGE SCALE GENOMIC DNA]</scope>
    <source>
        <strain evidence="1 2">NIES-21</strain>
    </source>
</reference>
<accession>A0A1Z4GDE8</accession>
<keyword evidence="2" id="KW-1185">Reference proteome</keyword>
<dbReference type="Proteomes" id="UP000218287">
    <property type="component" value="Chromosome"/>
</dbReference>